<dbReference type="WBParaSite" id="GPLIN_000010800">
    <property type="protein sequence ID" value="GPLIN_000010800"/>
    <property type="gene ID" value="GPLIN_000010800"/>
</dbReference>
<name>A0A183BHN0_GLOPA</name>
<keyword evidence="1" id="KW-1185">Reference proteome</keyword>
<organism evidence="1 2">
    <name type="scientific">Globodera pallida</name>
    <name type="common">Potato cyst nematode worm</name>
    <name type="synonym">Heterodera pallida</name>
    <dbReference type="NCBI Taxonomy" id="36090"/>
    <lineage>
        <taxon>Eukaryota</taxon>
        <taxon>Metazoa</taxon>
        <taxon>Ecdysozoa</taxon>
        <taxon>Nematoda</taxon>
        <taxon>Chromadorea</taxon>
        <taxon>Rhabditida</taxon>
        <taxon>Tylenchina</taxon>
        <taxon>Tylenchomorpha</taxon>
        <taxon>Tylenchoidea</taxon>
        <taxon>Heteroderidae</taxon>
        <taxon>Heteroderinae</taxon>
        <taxon>Globodera</taxon>
    </lineage>
</organism>
<evidence type="ECO:0000313" key="2">
    <source>
        <dbReference type="WBParaSite" id="GPLIN_000010800"/>
    </source>
</evidence>
<sequence length="204" mass="23369">MQFPIAEEISMPKNTSGNDRRLNDLHVGLYNLLQQWDRENEHCCGLLENICQGRIQLMDLMEAKGRTGESGGGDFHRQMFISDATLRNSELLCASIPKFESFLQRLRKFGPKLNALNDLISSSTSSNLAMSSDDRQQLLQFRTKELVDLFPIILGMYEQELAFKRDSIEDLALFDDQDLFTVFISAWKHGIYIEPSIISLIYPL</sequence>
<protein>
    <submittedName>
        <fullName evidence="2">Uncharacterized protein</fullName>
    </submittedName>
</protein>
<dbReference type="Proteomes" id="UP000050741">
    <property type="component" value="Unassembled WGS sequence"/>
</dbReference>
<proteinExistence type="predicted"/>
<evidence type="ECO:0000313" key="1">
    <source>
        <dbReference type="Proteomes" id="UP000050741"/>
    </source>
</evidence>
<dbReference type="AlphaFoldDB" id="A0A183BHN0"/>
<reference evidence="1" key="2">
    <citation type="submission" date="2014-05" db="EMBL/GenBank/DDBJ databases">
        <title>The genome and life-stage specific transcriptomes of Globodera pallida elucidate key aspects of plant parasitism by a cyst nematode.</title>
        <authorList>
            <person name="Cotton J.A."/>
            <person name="Lilley C.J."/>
            <person name="Jones L.M."/>
            <person name="Kikuchi T."/>
            <person name="Reid A.J."/>
            <person name="Thorpe P."/>
            <person name="Tsai I.J."/>
            <person name="Beasley H."/>
            <person name="Blok V."/>
            <person name="Cock P.J.A."/>
            <person name="Van den Akker S.E."/>
            <person name="Holroyd N."/>
            <person name="Hunt M."/>
            <person name="Mantelin S."/>
            <person name="Naghra H."/>
            <person name="Pain A."/>
            <person name="Palomares-Rius J.E."/>
            <person name="Zarowiecki M."/>
            <person name="Berriman M."/>
            <person name="Jones J.T."/>
            <person name="Urwin P.E."/>
        </authorList>
    </citation>
    <scope>NUCLEOTIDE SEQUENCE [LARGE SCALE GENOMIC DNA]</scope>
    <source>
        <strain evidence="1">Lindley</strain>
    </source>
</reference>
<reference evidence="1" key="1">
    <citation type="submission" date="2013-12" db="EMBL/GenBank/DDBJ databases">
        <authorList>
            <person name="Aslett M."/>
        </authorList>
    </citation>
    <scope>NUCLEOTIDE SEQUENCE [LARGE SCALE GENOMIC DNA]</scope>
    <source>
        <strain evidence="1">Lindley</strain>
    </source>
</reference>
<accession>A0A183BHN0</accession>
<reference evidence="2" key="3">
    <citation type="submission" date="2016-06" db="UniProtKB">
        <authorList>
            <consortium name="WormBaseParasite"/>
        </authorList>
    </citation>
    <scope>IDENTIFICATION</scope>
</reference>